<keyword evidence="1" id="KW-0472">Membrane</keyword>
<keyword evidence="1" id="KW-1133">Transmembrane helix</keyword>
<keyword evidence="1" id="KW-0812">Transmembrane</keyword>
<name>X6NW17_RETFI</name>
<dbReference type="InterPro" id="IPR012677">
    <property type="entry name" value="Nucleotide-bd_a/b_plait_sf"/>
</dbReference>
<gene>
    <name evidence="3" type="ORF">RFI_07103</name>
</gene>
<evidence type="ECO:0000259" key="2">
    <source>
        <dbReference type="Pfam" id="PF00076"/>
    </source>
</evidence>
<dbReference type="EMBL" id="ASPP01005718">
    <property type="protein sequence ID" value="ETO30019.1"/>
    <property type="molecule type" value="Genomic_DNA"/>
</dbReference>
<dbReference type="Proteomes" id="UP000023152">
    <property type="component" value="Unassembled WGS sequence"/>
</dbReference>
<dbReference type="InterPro" id="IPR035979">
    <property type="entry name" value="RBD_domain_sf"/>
</dbReference>
<dbReference type="Gene3D" id="3.30.70.330">
    <property type="match status" value="1"/>
</dbReference>
<dbReference type="SUPFAM" id="SSF54928">
    <property type="entry name" value="RNA-binding domain, RBD"/>
    <property type="match status" value="1"/>
</dbReference>
<feature type="domain" description="RRM" evidence="2">
    <location>
        <begin position="6"/>
        <end position="58"/>
    </location>
</feature>
<evidence type="ECO:0000313" key="3">
    <source>
        <dbReference type="EMBL" id="ETO30019.1"/>
    </source>
</evidence>
<dbReference type="InterPro" id="IPR000504">
    <property type="entry name" value="RRM_dom"/>
</dbReference>
<keyword evidence="4" id="KW-1185">Reference proteome</keyword>
<organism evidence="3 4">
    <name type="scientific">Reticulomyxa filosa</name>
    <dbReference type="NCBI Taxonomy" id="46433"/>
    <lineage>
        <taxon>Eukaryota</taxon>
        <taxon>Sar</taxon>
        <taxon>Rhizaria</taxon>
        <taxon>Retaria</taxon>
        <taxon>Foraminifera</taxon>
        <taxon>Monothalamids</taxon>
        <taxon>Reticulomyxidae</taxon>
        <taxon>Reticulomyxa</taxon>
    </lineage>
</organism>
<reference evidence="3 4" key="1">
    <citation type="journal article" date="2013" name="Curr. Biol.">
        <title>The Genome of the Foraminiferan Reticulomyxa filosa.</title>
        <authorList>
            <person name="Glockner G."/>
            <person name="Hulsmann N."/>
            <person name="Schleicher M."/>
            <person name="Noegel A.A."/>
            <person name="Eichinger L."/>
            <person name="Gallinger C."/>
            <person name="Pawlowski J."/>
            <person name="Sierra R."/>
            <person name="Euteneuer U."/>
            <person name="Pillet L."/>
            <person name="Moustafa A."/>
            <person name="Platzer M."/>
            <person name="Groth M."/>
            <person name="Szafranski K."/>
            <person name="Schliwa M."/>
        </authorList>
    </citation>
    <scope>NUCLEOTIDE SEQUENCE [LARGE SCALE GENOMIC DNA]</scope>
</reference>
<dbReference type="Pfam" id="PF00076">
    <property type="entry name" value="RRM_1"/>
    <property type="match status" value="1"/>
</dbReference>
<proteinExistence type="predicted"/>
<dbReference type="GO" id="GO:0003723">
    <property type="term" value="F:RNA binding"/>
    <property type="evidence" value="ECO:0007669"/>
    <property type="project" value="InterPro"/>
</dbReference>
<evidence type="ECO:0000313" key="4">
    <source>
        <dbReference type="Proteomes" id="UP000023152"/>
    </source>
</evidence>
<protein>
    <recommendedName>
        <fullName evidence="2">RRM domain-containing protein</fullName>
    </recommendedName>
</protein>
<evidence type="ECO:0000256" key="1">
    <source>
        <dbReference type="SAM" id="Phobius"/>
    </source>
</evidence>
<comment type="caution">
    <text evidence="3">The sequence shown here is derived from an EMBL/GenBank/DDBJ whole genome shotgun (WGS) entry which is preliminary data.</text>
</comment>
<feature type="transmembrane region" description="Helical" evidence="1">
    <location>
        <begin position="123"/>
        <end position="142"/>
    </location>
</feature>
<dbReference type="AlphaFoldDB" id="X6NW17"/>
<accession>X6NW17</accession>
<dbReference type="CDD" id="cd00590">
    <property type="entry name" value="RRM_SF"/>
    <property type="match status" value="1"/>
</dbReference>
<sequence length="150" mass="17631">MTDWIKITNLPFFYDEEEALDMFGDVGPVKWIHVERVNVLLKSTAYVQFTNSKSARLAAISEHENCTLHLTLQVVNKQKKTNIKKKKYRERSNGICRHCNKSACHLESKGIFDNSESIECASVTYLCFVSWFRFSFFFFFLFQQDNYSNK</sequence>